<sequence>MLNRQIPLSPNETWSDADGGLPVSAPESAEAVVVDQFVAATGRLVWAIRESFVRYVTLIARGEYTIAGGVTEGEDGQFAFPLRRAVQEGDDWRLSFGGSVHFVAHHGLLDVLIVDPELVVGPGGGVLATHVRGDADELIAMVVTDAASPEFSWKELVWQDVPTKLATAGAELLGNVYPKGTDMASLGIRVQLDA</sequence>
<evidence type="ECO:0000313" key="3">
    <source>
        <dbReference type="EMBL" id="TYQ00560.1"/>
    </source>
</evidence>
<evidence type="ECO:0000256" key="1">
    <source>
        <dbReference type="SAM" id="MobiDB-lite"/>
    </source>
</evidence>
<dbReference type="EMBL" id="VNIQ01000015">
    <property type="protein sequence ID" value="TYQ00560.1"/>
    <property type="molecule type" value="Genomic_DNA"/>
</dbReference>
<dbReference type="GO" id="GO:0016627">
    <property type="term" value="F:oxidoreductase activity, acting on the CH-CH group of donors"/>
    <property type="evidence" value="ECO:0007669"/>
    <property type="project" value="InterPro"/>
</dbReference>
<protein>
    <submittedName>
        <fullName evidence="3">Htaa protein</fullName>
    </submittedName>
</protein>
<dbReference type="Pfam" id="PF04213">
    <property type="entry name" value="HtaA"/>
    <property type="match status" value="1"/>
</dbReference>
<organism evidence="3">
    <name type="scientific">Nocardia globerula</name>
    <dbReference type="NCBI Taxonomy" id="1818"/>
    <lineage>
        <taxon>Bacteria</taxon>
        <taxon>Bacillati</taxon>
        <taxon>Actinomycetota</taxon>
        <taxon>Actinomycetes</taxon>
        <taxon>Mycobacteriales</taxon>
        <taxon>Nocardiaceae</taxon>
        <taxon>Nocardia</taxon>
    </lineage>
</organism>
<proteinExistence type="predicted"/>
<feature type="region of interest" description="Disordered" evidence="1">
    <location>
        <begin position="1"/>
        <end position="21"/>
    </location>
</feature>
<dbReference type="SUPFAM" id="SSF56645">
    <property type="entry name" value="Acyl-CoA dehydrogenase NM domain-like"/>
    <property type="match status" value="1"/>
</dbReference>
<feature type="domain" description="Htaa" evidence="2">
    <location>
        <begin position="42"/>
        <end position="187"/>
    </location>
</feature>
<dbReference type="InterPro" id="IPR007331">
    <property type="entry name" value="Htaa"/>
</dbReference>
<reference evidence="3" key="1">
    <citation type="submission" date="2019-07" db="EMBL/GenBank/DDBJ databases">
        <title>Genomic Encyclopedia of Type Strains, Phase IV (KMG-IV): sequencing the most valuable type-strain genomes for metagenomic binning, comparative biology and taxonomic classification.</title>
        <authorList>
            <person name="Goeker M."/>
        </authorList>
    </citation>
    <scope>NUCLEOTIDE SEQUENCE</scope>
    <source>
        <strain evidence="3">DSM 44596</strain>
    </source>
</reference>
<comment type="caution">
    <text evidence="3">The sequence shown here is derived from an EMBL/GenBank/DDBJ whole genome shotgun (WGS) entry which is preliminary data.</text>
</comment>
<dbReference type="InterPro" id="IPR009100">
    <property type="entry name" value="AcylCoA_DH/oxidase_NM_dom_sf"/>
</dbReference>
<feature type="compositionally biased region" description="Polar residues" evidence="1">
    <location>
        <begin position="1"/>
        <end position="14"/>
    </location>
</feature>
<accession>A0A652YHC9</accession>
<evidence type="ECO:0000259" key="2">
    <source>
        <dbReference type="Pfam" id="PF04213"/>
    </source>
</evidence>
<gene>
    <name evidence="3" type="ORF">FNL38_1156</name>
</gene>
<name>A0A652YHC9_NOCGL</name>
<dbReference type="AlphaFoldDB" id="A0A652YHC9"/>